<evidence type="ECO:0000256" key="1">
    <source>
        <dbReference type="SAM" id="Phobius"/>
    </source>
</evidence>
<feature type="transmembrane region" description="Helical" evidence="1">
    <location>
        <begin position="149"/>
        <end position="174"/>
    </location>
</feature>
<dbReference type="Proteomes" id="UP000051260">
    <property type="component" value="Unassembled WGS sequence"/>
</dbReference>
<dbReference type="STRING" id="1715692.RUE5091_04350"/>
<sequence length="189" mass="19972">MLSRQKQMSVQWDQIDPALPTLPKQQKLGDSRSSGMLPKLFTGLLAAGFATFVLLPFTSALTGTVTKDLFPILDMLLVLLSALVVFASTAAIVLKGSTLRAVLGRGLASLGAALIISPVGLSILFALYLKDWVSIVVDTSIEQAGRTAISLFGGIFVANALVMGLAFGCLSLLLGTRLMQNRPKPLVSL</sequence>
<proteinExistence type="predicted"/>
<accession>A0A0P1J142</accession>
<keyword evidence="1" id="KW-0812">Transmembrane</keyword>
<evidence type="ECO:0000313" key="3">
    <source>
        <dbReference type="Proteomes" id="UP000051260"/>
    </source>
</evidence>
<evidence type="ECO:0000313" key="2">
    <source>
        <dbReference type="EMBL" id="CUK19149.1"/>
    </source>
</evidence>
<keyword evidence="1" id="KW-1133">Transmembrane helix</keyword>
<name>A0A0P1J142_9RHOB</name>
<dbReference type="AlphaFoldDB" id="A0A0P1J142"/>
<dbReference type="RefSeq" id="WP_131726355.1">
    <property type="nucleotide sequence ID" value="NZ_CYUD01000021.1"/>
</dbReference>
<dbReference type="EMBL" id="CYUD01000021">
    <property type="protein sequence ID" value="CUK19149.1"/>
    <property type="molecule type" value="Genomic_DNA"/>
</dbReference>
<feature type="transmembrane region" description="Helical" evidence="1">
    <location>
        <begin position="69"/>
        <end position="94"/>
    </location>
</feature>
<protein>
    <submittedName>
        <fullName evidence="2">Uncharacterized protein</fullName>
    </submittedName>
</protein>
<feature type="transmembrane region" description="Helical" evidence="1">
    <location>
        <begin position="106"/>
        <end position="129"/>
    </location>
</feature>
<feature type="transmembrane region" description="Helical" evidence="1">
    <location>
        <begin position="40"/>
        <end position="57"/>
    </location>
</feature>
<organism evidence="2 3">
    <name type="scientific">Ruegeria denitrificans</name>
    <dbReference type="NCBI Taxonomy" id="1715692"/>
    <lineage>
        <taxon>Bacteria</taxon>
        <taxon>Pseudomonadati</taxon>
        <taxon>Pseudomonadota</taxon>
        <taxon>Alphaproteobacteria</taxon>
        <taxon>Rhodobacterales</taxon>
        <taxon>Roseobacteraceae</taxon>
        <taxon>Ruegeria</taxon>
    </lineage>
</organism>
<reference evidence="3" key="1">
    <citation type="submission" date="2015-09" db="EMBL/GenBank/DDBJ databases">
        <authorList>
            <person name="Rodrigo-Torres L."/>
            <person name="Arahal D.R."/>
        </authorList>
    </citation>
    <scope>NUCLEOTIDE SEQUENCE [LARGE SCALE GENOMIC DNA]</scope>
    <source>
        <strain evidence="3">CECT 5091</strain>
    </source>
</reference>
<gene>
    <name evidence="2" type="ORF">RUE5091_04350</name>
</gene>
<keyword evidence="3" id="KW-1185">Reference proteome</keyword>
<keyword evidence="1" id="KW-0472">Membrane</keyword>